<accession>A0AAD8YFY8</accession>
<dbReference type="InterPro" id="IPR027417">
    <property type="entry name" value="P-loop_NTPase"/>
</dbReference>
<reference evidence="2" key="1">
    <citation type="submission" date="2023-06" db="EMBL/GenBank/DDBJ databases">
        <title>Survivors Of The Sea: Transcriptome response of Skeletonema marinoi to long-term dormancy.</title>
        <authorList>
            <person name="Pinder M.I.M."/>
            <person name="Kourtchenko O."/>
            <person name="Robertson E.K."/>
            <person name="Larsson T."/>
            <person name="Maumus F."/>
            <person name="Osuna-Cruz C.M."/>
            <person name="Vancaester E."/>
            <person name="Stenow R."/>
            <person name="Vandepoele K."/>
            <person name="Ploug H."/>
            <person name="Bruchert V."/>
            <person name="Godhe A."/>
            <person name="Topel M."/>
        </authorList>
    </citation>
    <scope>NUCLEOTIDE SEQUENCE</scope>
    <source>
        <strain evidence="2">R05AC</strain>
    </source>
</reference>
<sequence length="373" mass="41960">MLSRSIVISHRRHRARWTSTASPCSRFFSADSTIKSSSDDGSFKQGLSRLFTDEQRELLKQAHKLSSMSRSLAKQVGNVKIREESLLVDIAKCLQEGREEKLETSEDVIPSLFTVVFAGEFNSGKSTLINALCGNKELLESGVLPTTDKITVLMASEVLVINKIDILERRQGDDHGQETKQKMVDYVQEHASDLLGASPIVIPVSGRDALSWKQLNRSSNNSNLWTRSNFGQLETFLSATLTASSKIKTKLSNPLGVAEGILLDCKHEIERRQEDLDVDVATLKLLRSDSEAFEKDMTSILDRHRSNINKEWTTRAQVVQRVLDELTLVDQLRIGIGMGRNTFDRAWENANMTHIINSQRVFVFLKQTDINNI</sequence>
<proteinExistence type="predicted"/>
<organism evidence="2 3">
    <name type="scientific">Skeletonema marinoi</name>
    <dbReference type="NCBI Taxonomy" id="267567"/>
    <lineage>
        <taxon>Eukaryota</taxon>
        <taxon>Sar</taxon>
        <taxon>Stramenopiles</taxon>
        <taxon>Ochrophyta</taxon>
        <taxon>Bacillariophyta</taxon>
        <taxon>Coscinodiscophyceae</taxon>
        <taxon>Thalassiosirophycidae</taxon>
        <taxon>Thalassiosirales</taxon>
        <taxon>Skeletonemataceae</taxon>
        <taxon>Skeletonema</taxon>
        <taxon>Skeletonema marinoi-dohrnii complex</taxon>
    </lineage>
</organism>
<dbReference type="InterPro" id="IPR045063">
    <property type="entry name" value="Dynamin_N"/>
</dbReference>
<dbReference type="GO" id="GO:0016787">
    <property type="term" value="F:hydrolase activity"/>
    <property type="evidence" value="ECO:0007669"/>
    <property type="project" value="UniProtKB-KW"/>
</dbReference>
<dbReference type="InterPro" id="IPR051943">
    <property type="entry name" value="TRAFAC_Dynamin-like_GTPase"/>
</dbReference>
<dbReference type="SUPFAM" id="SSF52540">
    <property type="entry name" value="P-loop containing nucleoside triphosphate hydrolases"/>
    <property type="match status" value="1"/>
</dbReference>
<dbReference type="PANTHER" id="PTHR43681">
    <property type="entry name" value="TRANSMEMBRANE GTPASE FZO"/>
    <property type="match status" value="1"/>
</dbReference>
<dbReference type="EMBL" id="JATAAI010000006">
    <property type="protein sequence ID" value="KAK1744745.1"/>
    <property type="molecule type" value="Genomic_DNA"/>
</dbReference>
<dbReference type="Pfam" id="PF00350">
    <property type="entry name" value="Dynamin_N"/>
    <property type="match status" value="1"/>
</dbReference>
<evidence type="ECO:0000259" key="1">
    <source>
        <dbReference type="Pfam" id="PF00350"/>
    </source>
</evidence>
<protein>
    <submittedName>
        <fullName evidence="2">Mitofusin</fullName>
        <ecNumber evidence="2">3.6.5.-</ecNumber>
    </submittedName>
</protein>
<gene>
    <name evidence="2" type="ORF">QTG54_004036</name>
</gene>
<evidence type="ECO:0000313" key="3">
    <source>
        <dbReference type="Proteomes" id="UP001224775"/>
    </source>
</evidence>
<keyword evidence="3" id="KW-1185">Reference proteome</keyword>
<feature type="domain" description="Dynamin N-terminal" evidence="1">
    <location>
        <begin position="115"/>
        <end position="174"/>
    </location>
</feature>
<comment type="caution">
    <text evidence="2">The sequence shown here is derived from an EMBL/GenBank/DDBJ whole genome shotgun (WGS) entry which is preliminary data.</text>
</comment>
<name>A0AAD8YFY8_9STRA</name>
<dbReference type="PANTHER" id="PTHR43681:SF1">
    <property type="entry name" value="SARCALUMENIN"/>
    <property type="match status" value="1"/>
</dbReference>
<keyword evidence="2" id="KW-0378">Hydrolase</keyword>
<dbReference type="Proteomes" id="UP001224775">
    <property type="component" value="Unassembled WGS sequence"/>
</dbReference>
<dbReference type="AlphaFoldDB" id="A0AAD8YFY8"/>
<dbReference type="Gene3D" id="3.40.50.300">
    <property type="entry name" value="P-loop containing nucleotide triphosphate hydrolases"/>
    <property type="match status" value="1"/>
</dbReference>
<dbReference type="EC" id="3.6.5.-" evidence="2"/>
<evidence type="ECO:0000313" key="2">
    <source>
        <dbReference type="EMBL" id="KAK1744745.1"/>
    </source>
</evidence>